<protein>
    <submittedName>
        <fullName evidence="2">Uncharacterized protein</fullName>
    </submittedName>
</protein>
<sequence length="92" mass="11400">MVFAVVSSVLHAYLYIKMRKKSGAYVYIYSAFMFALVMQFFQDMYMSLLSTWLQITFWYWFFVKRGFVAYYVPNTRRRKRFVFRRRTIVAHR</sequence>
<dbReference type="EMBL" id="CP017754">
    <property type="protein sequence ID" value="AOZ06542.1"/>
    <property type="molecule type" value="Genomic_DNA"/>
</dbReference>
<keyword evidence="1" id="KW-1133">Transmembrane helix</keyword>
<name>A0ABN4THA7_9BURK</name>
<organism evidence="2 3">
    <name type="scientific">Cupriavidus malaysiensis</name>
    <dbReference type="NCBI Taxonomy" id="367825"/>
    <lineage>
        <taxon>Bacteria</taxon>
        <taxon>Pseudomonadati</taxon>
        <taxon>Pseudomonadota</taxon>
        <taxon>Betaproteobacteria</taxon>
        <taxon>Burkholderiales</taxon>
        <taxon>Burkholderiaceae</taxon>
        <taxon>Cupriavidus</taxon>
    </lineage>
</organism>
<feature type="transmembrane region" description="Helical" evidence="1">
    <location>
        <begin position="24"/>
        <end position="41"/>
    </location>
</feature>
<evidence type="ECO:0000313" key="2">
    <source>
        <dbReference type="EMBL" id="AOZ06542.1"/>
    </source>
</evidence>
<accession>A0ABN4THA7</accession>
<reference evidence="2 3" key="1">
    <citation type="submission" date="2016-10" db="EMBL/GenBank/DDBJ databases">
        <title>Complete genome sequences of three Cupriavidus strains isolated from various Malaysian environments.</title>
        <authorList>
            <person name="Abdullah A.A.-A."/>
            <person name="Shafie N.A.H."/>
            <person name="Lau N.S."/>
        </authorList>
    </citation>
    <scope>NUCLEOTIDE SEQUENCE [LARGE SCALE GENOMIC DNA]</scope>
    <source>
        <strain evidence="2 3">USMAA1020</strain>
    </source>
</reference>
<keyword evidence="3" id="KW-1185">Reference proteome</keyword>
<keyword evidence="1" id="KW-0812">Transmembrane</keyword>
<evidence type="ECO:0000313" key="3">
    <source>
        <dbReference type="Proteomes" id="UP000177515"/>
    </source>
</evidence>
<proteinExistence type="predicted"/>
<keyword evidence="1" id="KW-0472">Membrane</keyword>
<feature type="transmembrane region" description="Helical" evidence="1">
    <location>
        <begin position="53"/>
        <end position="72"/>
    </location>
</feature>
<dbReference type="Proteomes" id="UP000177515">
    <property type="component" value="Chromosome 1"/>
</dbReference>
<gene>
    <name evidence="2" type="ORF">BKK80_12465</name>
</gene>
<evidence type="ECO:0000256" key="1">
    <source>
        <dbReference type="SAM" id="Phobius"/>
    </source>
</evidence>